<protein>
    <recommendedName>
        <fullName evidence="2">Fungal-type protein kinase domain-containing protein</fullName>
    </recommendedName>
</protein>
<feature type="domain" description="Fungal-type protein kinase" evidence="2">
    <location>
        <begin position="383"/>
        <end position="614"/>
    </location>
</feature>
<keyword evidence="4" id="KW-1185">Reference proteome</keyword>
<feature type="compositionally biased region" description="Polar residues" evidence="1">
    <location>
        <begin position="781"/>
        <end position="792"/>
    </location>
</feature>
<dbReference type="InterPro" id="IPR011009">
    <property type="entry name" value="Kinase-like_dom_sf"/>
</dbReference>
<proteinExistence type="predicted"/>
<evidence type="ECO:0000313" key="4">
    <source>
        <dbReference type="Proteomes" id="UP000077266"/>
    </source>
</evidence>
<dbReference type="InParanoid" id="A0A165FME8"/>
<gene>
    <name evidence="3" type="ORF">EXIGLDRAFT_771941</name>
</gene>
<name>A0A165FME8_EXIGL</name>
<accession>A0A165FME8</accession>
<evidence type="ECO:0000256" key="1">
    <source>
        <dbReference type="SAM" id="MobiDB-lite"/>
    </source>
</evidence>
<sequence length="792" mass="89084">MSQHPKPPHTPYAKHRRSNNSSSKAPMKYAFEAATNPHASLPSLVFDVKETTDDTTWTAITQHPDVRLAFTQLGEQTTQAQKYGYVTFLLNVISLVCIDLLFPQAGDDMDVVFYDSPHLHITRGDYLGMACKPDWVAFLYPLAQLRAAVAAAKASAVARKPVLIKSAATAQGWPRLVMVGEGKPANATGIDQGQFLVYMSALKTYRPDLRTVHGLQLDDTQLRLATINACSAVESGYMQRPKEDPFYQLSGWIAHVLLVHRSVSERDTSFTHLLPEDDIVRYDIALDDQISRVVPVYTSQPPGRMTWVGFEIGGDATVLNSVCTEDCVGVVKVSYQDEKAVFSEGQMLDLAHANGWLPGVVRHTFWKRDKEAKVVNLLEPDEDEGGVRVRFKETIRLGSVGDPLSQCTTPLQMLKVAYDAIETHLQLLNRRVLHRDLSWFNIFCNPWHDPRTLKTKPVVTGIPCIEYILGEDDASKEPCCLIGDFDHAGGYPQIHDPNYQGRNGRTGTAMFSAIEMSTDRPIPRRVNAVWISALADTLRAVEDLPVFRRAFPNDTGDFVTMFEEVATLEFRRETNLEKKPRLPHDAEIRYTDPDTIVHDPCYDVQSIYWSLLWFFVRSLPEARRRTPVDTFNGAFSTFATNMLKHTIGEDGYRSNFLIQFSGPENIIHPDLVHFTEFFKDLATYLSIPWHMYKNHPKVKVPDDHAHTAVRRLLLAKIYDLTKENKQHNIALDPTQPRIINDASTSVTDLKRPPTVRDSTNPAKRKAEAAGLRQSDSDAKRQVTSATSGSATR</sequence>
<feature type="region of interest" description="Disordered" evidence="1">
    <location>
        <begin position="1"/>
        <end position="23"/>
    </location>
</feature>
<feature type="region of interest" description="Disordered" evidence="1">
    <location>
        <begin position="742"/>
        <end position="792"/>
    </location>
</feature>
<dbReference type="SUPFAM" id="SSF56112">
    <property type="entry name" value="Protein kinase-like (PK-like)"/>
    <property type="match status" value="1"/>
</dbReference>
<dbReference type="InterPro" id="IPR040976">
    <property type="entry name" value="Pkinase_fungal"/>
</dbReference>
<evidence type="ECO:0000259" key="2">
    <source>
        <dbReference type="Pfam" id="PF17667"/>
    </source>
</evidence>
<dbReference type="Pfam" id="PF17667">
    <property type="entry name" value="Pkinase_fungal"/>
    <property type="match status" value="1"/>
</dbReference>
<dbReference type="EMBL" id="KV426078">
    <property type="protein sequence ID" value="KZV89227.1"/>
    <property type="molecule type" value="Genomic_DNA"/>
</dbReference>
<dbReference type="OrthoDB" id="5569250at2759"/>
<dbReference type="Proteomes" id="UP000077266">
    <property type="component" value="Unassembled WGS sequence"/>
</dbReference>
<dbReference type="AlphaFoldDB" id="A0A165FME8"/>
<organism evidence="3 4">
    <name type="scientific">Exidia glandulosa HHB12029</name>
    <dbReference type="NCBI Taxonomy" id="1314781"/>
    <lineage>
        <taxon>Eukaryota</taxon>
        <taxon>Fungi</taxon>
        <taxon>Dikarya</taxon>
        <taxon>Basidiomycota</taxon>
        <taxon>Agaricomycotina</taxon>
        <taxon>Agaricomycetes</taxon>
        <taxon>Auriculariales</taxon>
        <taxon>Exidiaceae</taxon>
        <taxon>Exidia</taxon>
    </lineage>
</organism>
<reference evidence="3 4" key="1">
    <citation type="journal article" date="2016" name="Mol. Biol. Evol.">
        <title>Comparative Genomics of Early-Diverging Mushroom-Forming Fungi Provides Insights into the Origins of Lignocellulose Decay Capabilities.</title>
        <authorList>
            <person name="Nagy L.G."/>
            <person name="Riley R."/>
            <person name="Tritt A."/>
            <person name="Adam C."/>
            <person name="Daum C."/>
            <person name="Floudas D."/>
            <person name="Sun H."/>
            <person name="Yadav J.S."/>
            <person name="Pangilinan J."/>
            <person name="Larsson K.H."/>
            <person name="Matsuura K."/>
            <person name="Barry K."/>
            <person name="Labutti K."/>
            <person name="Kuo R."/>
            <person name="Ohm R.A."/>
            <person name="Bhattacharya S.S."/>
            <person name="Shirouzu T."/>
            <person name="Yoshinaga Y."/>
            <person name="Martin F.M."/>
            <person name="Grigoriev I.V."/>
            <person name="Hibbett D.S."/>
        </authorList>
    </citation>
    <scope>NUCLEOTIDE SEQUENCE [LARGE SCALE GENOMIC DNA]</scope>
    <source>
        <strain evidence="3 4">HHB12029</strain>
    </source>
</reference>
<evidence type="ECO:0000313" key="3">
    <source>
        <dbReference type="EMBL" id="KZV89227.1"/>
    </source>
</evidence>